<feature type="compositionally biased region" description="Low complexity" evidence="1">
    <location>
        <begin position="53"/>
        <end position="77"/>
    </location>
</feature>
<keyword evidence="6" id="KW-1185">Reference proteome</keyword>
<feature type="signal peptide" evidence="3">
    <location>
        <begin position="1"/>
        <end position="45"/>
    </location>
</feature>
<dbReference type="Pfam" id="PF00768">
    <property type="entry name" value="Peptidase_S11"/>
    <property type="match status" value="1"/>
</dbReference>
<dbReference type="Gene3D" id="3.40.710.10">
    <property type="entry name" value="DD-peptidase/beta-lactamase superfamily"/>
    <property type="match status" value="1"/>
</dbReference>
<dbReference type="PANTHER" id="PTHR21581">
    <property type="entry name" value="D-ALANYL-D-ALANINE CARBOXYPEPTIDASE"/>
    <property type="match status" value="1"/>
</dbReference>
<feature type="chain" id="PRO_5046119757" evidence="3">
    <location>
        <begin position="46"/>
        <end position="449"/>
    </location>
</feature>
<sequence>MTASRLPHHTAAQGGPARRRTAASTAASIAAACCLCALPLLPALAGTAAAAADAHGSSTSPGSSGSSRSGTDTGTGTVHTAADSSGAAGTLLAEPGVHVLPHDGAPALPSGISALSWTVSDATTGQVLAAKDAHKQLPPASTLKTLFADTVLPRLPRELSHKVTDADLEGIGAGSSMVGVQAGQTYTVADLWRGVFLASGNDAVHVLAHLNGSVEQTVQQMQAKAKMLGANDTHVVSPDGYDQPGQVSSAYDLAVFGRTGLQNRDFAEYCSTRTSLFPGGFDAHGSYVTSFGIQNTNRLLSGANGVTPYPGIIGVKNGYTTNAGNTLVAAARRGSRTMLVTVMNPQSGVPQAVYSEAAKLLDWGFAAAGRTTSVGTLNAAPRPSDFQAAPARARLPSGPAQKPAAAAAGTPVAARSTAASPTAWYVGGGLAAVAAASVLVLRRRAGAKP</sequence>
<comment type="caution">
    <text evidence="5">The sequence shown here is derived from an EMBL/GenBank/DDBJ whole genome shotgun (WGS) entry which is preliminary data.</text>
</comment>
<dbReference type="InterPro" id="IPR001967">
    <property type="entry name" value="Peptidase_S11_N"/>
</dbReference>
<dbReference type="InterPro" id="IPR012338">
    <property type="entry name" value="Beta-lactam/transpept-like"/>
</dbReference>
<dbReference type="PROSITE" id="PS51257">
    <property type="entry name" value="PROKAR_LIPOPROTEIN"/>
    <property type="match status" value="1"/>
</dbReference>
<evidence type="ECO:0000313" key="6">
    <source>
        <dbReference type="Proteomes" id="UP001344658"/>
    </source>
</evidence>
<keyword evidence="2" id="KW-0472">Membrane</keyword>
<dbReference type="Proteomes" id="UP001344658">
    <property type="component" value="Unassembled WGS sequence"/>
</dbReference>
<name>A0ABU7PAW6_9ACTN</name>
<evidence type="ECO:0000256" key="3">
    <source>
        <dbReference type="SAM" id="SignalP"/>
    </source>
</evidence>
<evidence type="ECO:0000256" key="1">
    <source>
        <dbReference type="SAM" id="MobiDB-lite"/>
    </source>
</evidence>
<dbReference type="RefSeq" id="WP_330794749.1">
    <property type="nucleotide sequence ID" value="NZ_JAZEWV010000008.1"/>
</dbReference>
<gene>
    <name evidence="5" type="ORF">V2S66_12660</name>
</gene>
<keyword evidence="5" id="KW-0378">Hydrolase</keyword>
<feature type="transmembrane region" description="Helical" evidence="2">
    <location>
        <begin position="423"/>
        <end position="441"/>
    </location>
</feature>
<accession>A0ABU7PAW6</accession>
<feature type="region of interest" description="Disordered" evidence="1">
    <location>
        <begin position="53"/>
        <end position="82"/>
    </location>
</feature>
<feature type="domain" description="Peptidase S11 D-alanyl-D-alanine carboxypeptidase A N-terminal" evidence="4">
    <location>
        <begin position="111"/>
        <end position="345"/>
    </location>
</feature>
<proteinExistence type="predicted"/>
<organism evidence="5 6">
    <name type="scientific">Actinacidiphila polyblastidii</name>
    <dbReference type="NCBI Taxonomy" id="3110430"/>
    <lineage>
        <taxon>Bacteria</taxon>
        <taxon>Bacillati</taxon>
        <taxon>Actinomycetota</taxon>
        <taxon>Actinomycetes</taxon>
        <taxon>Kitasatosporales</taxon>
        <taxon>Streptomycetaceae</taxon>
        <taxon>Actinacidiphila</taxon>
    </lineage>
</organism>
<protein>
    <submittedName>
        <fullName evidence="5">D-alanyl-D-alanine carboxypeptidase</fullName>
    </submittedName>
</protein>
<dbReference type="EMBL" id="JAZEWV010000008">
    <property type="protein sequence ID" value="MEE4542818.1"/>
    <property type="molecule type" value="Genomic_DNA"/>
</dbReference>
<evidence type="ECO:0000256" key="2">
    <source>
        <dbReference type="SAM" id="Phobius"/>
    </source>
</evidence>
<keyword evidence="2" id="KW-1133">Transmembrane helix</keyword>
<dbReference type="PANTHER" id="PTHR21581:SF33">
    <property type="entry name" value="D-ALANYL-D-ALANINE CARBOXYPEPTIDASE DACB"/>
    <property type="match status" value="1"/>
</dbReference>
<dbReference type="SUPFAM" id="SSF56601">
    <property type="entry name" value="beta-lactamase/transpeptidase-like"/>
    <property type="match status" value="1"/>
</dbReference>
<evidence type="ECO:0000313" key="5">
    <source>
        <dbReference type="EMBL" id="MEE4542818.1"/>
    </source>
</evidence>
<keyword evidence="3" id="KW-0732">Signal</keyword>
<evidence type="ECO:0000259" key="4">
    <source>
        <dbReference type="Pfam" id="PF00768"/>
    </source>
</evidence>
<keyword evidence="5" id="KW-0645">Protease</keyword>
<keyword evidence="5" id="KW-0121">Carboxypeptidase</keyword>
<reference evidence="5 6" key="1">
    <citation type="submission" date="2023-12" db="EMBL/GenBank/DDBJ databases">
        <title>Streptomyces sp. V4-01.</title>
        <authorList>
            <person name="Somphong A."/>
            <person name="Phongsopitanun W."/>
        </authorList>
    </citation>
    <scope>NUCLEOTIDE SEQUENCE [LARGE SCALE GENOMIC DNA]</scope>
    <source>
        <strain evidence="5 6">V4-01</strain>
    </source>
</reference>
<dbReference type="GO" id="GO:0004180">
    <property type="term" value="F:carboxypeptidase activity"/>
    <property type="evidence" value="ECO:0007669"/>
    <property type="project" value="UniProtKB-KW"/>
</dbReference>
<keyword evidence="2" id="KW-0812">Transmembrane</keyword>